<dbReference type="Gene3D" id="1.10.443.10">
    <property type="entry name" value="Intergrase catalytic core"/>
    <property type="match status" value="1"/>
</dbReference>
<keyword evidence="1" id="KW-0233">DNA recombination</keyword>
<accession>A0A6N3DHQ1</accession>
<evidence type="ECO:0000313" key="4">
    <source>
        <dbReference type="EMBL" id="VYU26858.1"/>
    </source>
</evidence>
<gene>
    <name evidence="4" type="ORF">CSLFYP84_01738</name>
    <name evidence="3" type="ORF">K5I21_24235</name>
</gene>
<name>A0A6N3DHQ1_CLOSY</name>
<dbReference type="PANTHER" id="PTHR30349">
    <property type="entry name" value="PHAGE INTEGRASE-RELATED"/>
    <property type="match status" value="1"/>
</dbReference>
<dbReference type="InterPro" id="IPR050090">
    <property type="entry name" value="Tyrosine_recombinase_XerCD"/>
</dbReference>
<dbReference type="GO" id="GO:0003677">
    <property type="term" value="F:DNA binding"/>
    <property type="evidence" value="ECO:0007669"/>
    <property type="project" value="InterPro"/>
</dbReference>
<dbReference type="InterPro" id="IPR002104">
    <property type="entry name" value="Integrase_catalytic"/>
</dbReference>
<dbReference type="PANTHER" id="PTHR30349:SF64">
    <property type="entry name" value="PROPHAGE INTEGRASE INTD-RELATED"/>
    <property type="match status" value="1"/>
</dbReference>
<reference evidence="3" key="2">
    <citation type="journal article" date="2022" name="Cell Host Microbe">
        <title>Colonization of the live biotherapeutic product VE303 and modulation of the microbiota and metabolites in healthy volunteers.</title>
        <authorList>
            <person name="Dsouza M."/>
            <person name="Menon R."/>
            <person name="Crossette E."/>
            <person name="Bhattarai S.K."/>
            <person name="Schneider J."/>
            <person name="Kim Y.G."/>
            <person name="Reddy S."/>
            <person name="Caballero S."/>
            <person name="Felix C."/>
            <person name="Cornacchione L."/>
            <person name="Hendrickson J."/>
            <person name="Watson A.R."/>
            <person name="Minot S.S."/>
            <person name="Greenfield N."/>
            <person name="Schopf L."/>
            <person name="Szabady R."/>
            <person name="Patarroyo J."/>
            <person name="Smith W."/>
            <person name="Harrison P."/>
            <person name="Kuijper E.J."/>
            <person name="Kelly C.P."/>
            <person name="Olle B."/>
            <person name="Bobilev D."/>
            <person name="Silber J.L."/>
            <person name="Bucci V."/>
            <person name="Roberts B."/>
            <person name="Faith J."/>
            <person name="Norman J.M."/>
        </authorList>
    </citation>
    <scope>NUCLEOTIDE SEQUENCE</scope>
    <source>
        <strain evidence="3">VE303-04</strain>
    </source>
</reference>
<dbReference type="GO" id="GO:0006310">
    <property type="term" value="P:DNA recombination"/>
    <property type="evidence" value="ECO:0007669"/>
    <property type="project" value="UniProtKB-KW"/>
</dbReference>
<dbReference type="InterPro" id="IPR011010">
    <property type="entry name" value="DNA_brk_join_enz"/>
</dbReference>
<organism evidence="4">
    <name type="scientific">Clostridium symbiosum</name>
    <name type="common">Bacteroides symbiosus</name>
    <dbReference type="NCBI Taxonomy" id="1512"/>
    <lineage>
        <taxon>Bacteria</taxon>
        <taxon>Bacillati</taxon>
        <taxon>Bacillota</taxon>
        <taxon>Clostridia</taxon>
        <taxon>Lachnospirales</taxon>
        <taxon>Lachnospiraceae</taxon>
        <taxon>Otoolea</taxon>
    </lineage>
</organism>
<dbReference type="AlphaFoldDB" id="A0A6N3DHQ1"/>
<reference evidence="4" key="1">
    <citation type="submission" date="2019-11" db="EMBL/GenBank/DDBJ databases">
        <authorList>
            <person name="Feng L."/>
        </authorList>
    </citation>
    <scope>NUCLEOTIDE SEQUENCE</scope>
    <source>
        <strain evidence="4">CsymbiosumLFYP84</strain>
    </source>
</reference>
<dbReference type="InterPro" id="IPR013762">
    <property type="entry name" value="Integrase-like_cat_sf"/>
</dbReference>
<dbReference type="EMBL" id="CACRUA010000022">
    <property type="protein sequence ID" value="VYU26858.1"/>
    <property type="molecule type" value="Genomic_DNA"/>
</dbReference>
<evidence type="ECO:0000259" key="2">
    <source>
        <dbReference type="PROSITE" id="PS51898"/>
    </source>
</evidence>
<dbReference type="EMBL" id="JAINVB010000002">
    <property type="protein sequence ID" value="MCK0088916.1"/>
    <property type="molecule type" value="Genomic_DNA"/>
</dbReference>
<dbReference type="PROSITE" id="PS51898">
    <property type="entry name" value="TYR_RECOMBINASE"/>
    <property type="match status" value="1"/>
</dbReference>
<sequence length="417" mass="48400">MRKEEVRETGIAGIKQRIKDGKYIVSLDLGREIITDPKTGKRKEKQKKTTKVVNTLKEAKAILGENNAAKRHKKLTGATGKVYIENVIKDYKEKYYDSDKHWSDSYKQQKNSQHTHFINYFGNMDLKRVDTAEIENYFLYCQNDLDLCTNTIQKHKCHLIDLWKFMKKNFSKYGINENVVLDADYGNIIKYEATPLTLEQINILLNQCLLEDDRSTLLMVGLPVLAGMRRSELCGLRHSKVDFENKKILVDVARVQINTGFIEKLPKGDKTRTTCICEVLEKFMQLALEQQLEWSQGKTLECGEYVYLTKTNIVSDYLPHPGKVSRRFKELQKRINKRLEKAGQEPLPVIRLHDLRHSFISVLLNSGQVNPFQVYGCAGHVIEDNTSTKTYWHDQGDRQEIIDFWNKSLTVDFDILK</sequence>
<dbReference type="SUPFAM" id="SSF56349">
    <property type="entry name" value="DNA breaking-rejoining enzymes"/>
    <property type="match status" value="1"/>
</dbReference>
<dbReference type="CDD" id="cd01189">
    <property type="entry name" value="INT_ICEBs1_C_like"/>
    <property type="match status" value="1"/>
</dbReference>
<proteinExistence type="predicted"/>
<dbReference type="Pfam" id="PF00589">
    <property type="entry name" value="Phage_integrase"/>
    <property type="match status" value="1"/>
</dbReference>
<feature type="domain" description="Tyr recombinase" evidence="2">
    <location>
        <begin position="191"/>
        <end position="404"/>
    </location>
</feature>
<dbReference type="Proteomes" id="UP001203136">
    <property type="component" value="Unassembled WGS sequence"/>
</dbReference>
<dbReference type="RefSeq" id="WP_009297860.1">
    <property type="nucleotide sequence ID" value="NZ_CACRUA010000022.1"/>
</dbReference>
<dbReference type="GO" id="GO:0015074">
    <property type="term" value="P:DNA integration"/>
    <property type="evidence" value="ECO:0007669"/>
    <property type="project" value="InterPro"/>
</dbReference>
<evidence type="ECO:0000256" key="1">
    <source>
        <dbReference type="ARBA" id="ARBA00023172"/>
    </source>
</evidence>
<evidence type="ECO:0000313" key="3">
    <source>
        <dbReference type="EMBL" id="MCK0088916.1"/>
    </source>
</evidence>
<protein>
    <submittedName>
        <fullName evidence="3">Site-specific integrase</fullName>
    </submittedName>
    <submittedName>
        <fullName evidence="4">Site-specific tyrosine recombinase XerC</fullName>
    </submittedName>
</protein>